<dbReference type="EMBL" id="BAPF01000050">
    <property type="protein sequence ID" value="GBQ84901.1"/>
    <property type="molecule type" value="Genomic_DNA"/>
</dbReference>
<proteinExistence type="predicted"/>
<reference evidence="1" key="1">
    <citation type="submission" date="2013-04" db="EMBL/GenBank/DDBJ databases">
        <title>The genome sequencing project of 58 acetic acid bacteria.</title>
        <authorList>
            <person name="Okamoto-Kainuma A."/>
            <person name="Ishikawa M."/>
            <person name="Umino S."/>
            <person name="Koizumi Y."/>
            <person name="Shiwa Y."/>
            <person name="Yoshikawa H."/>
            <person name="Matsutani M."/>
            <person name="Matsushita K."/>
        </authorList>
    </citation>
    <scope>NUCLEOTIDE SEQUENCE</scope>
    <source>
        <strain evidence="1">DSM 14337</strain>
    </source>
</reference>
<dbReference type="RefSeq" id="WP_061505576.1">
    <property type="nucleotide sequence ID" value="NZ_BAPF01000050.1"/>
</dbReference>
<accession>A0ABQ0PYQ0</accession>
<comment type="caution">
    <text evidence="1">The sequence shown here is derived from an EMBL/GenBank/DDBJ whole genome shotgun (WGS) entry which is preliminary data.</text>
</comment>
<sequence length="192" mass="20861">MAKAKKPVNPVEEAKSELLTAFVVMGMAQEEAEAAVAKTIEVFVEEGRRKERERLFPENGISPEVCSVIDGLQVSMDVSSCGVNPDDDPNEVGYRYFGAVAEVMGASDSSRDDITLLVYDSSPNFSPSRPGDSVILNWLLSHCHANGMGRSEMTYAMESSMLKRLQSLKGDTARDALLNAMPAKLRRKANGG</sequence>
<protein>
    <submittedName>
        <fullName evidence="1">Uncharacterized protein</fullName>
    </submittedName>
</protein>
<evidence type="ECO:0000313" key="2">
    <source>
        <dbReference type="Proteomes" id="UP001065047"/>
    </source>
</evidence>
<name>A0ABQ0PYQ0_9PROT</name>
<dbReference type="GeneID" id="29556844"/>
<keyword evidence="2" id="KW-1185">Reference proteome</keyword>
<dbReference type="Proteomes" id="UP001065047">
    <property type="component" value="Unassembled WGS sequence"/>
</dbReference>
<evidence type="ECO:0000313" key="1">
    <source>
        <dbReference type="EMBL" id="GBQ84901.1"/>
    </source>
</evidence>
<organism evidence="1 2">
    <name type="scientific">Acetobacter malorum DSM 14337</name>
    <dbReference type="NCBI Taxonomy" id="1307910"/>
    <lineage>
        <taxon>Bacteria</taxon>
        <taxon>Pseudomonadati</taxon>
        <taxon>Pseudomonadota</taxon>
        <taxon>Alphaproteobacteria</taxon>
        <taxon>Acetobacterales</taxon>
        <taxon>Acetobacteraceae</taxon>
        <taxon>Acetobacter</taxon>
    </lineage>
</organism>
<gene>
    <name evidence="1" type="ORF">AA14337_2943</name>
</gene>